<feature type="region of interest" description="Disordered" evidence="8">
    <location>
        <begin position="101"/>
        <end position="133"/>
    </location>
</feature>
<feature type="chain" id="PRO_5045749330" description="PAP-associated domain-containing protein" evidence="9">
    <location>
        <begin position="22"/>
        <end position="1464"/>
    </location>
</feature>
<dbReference type="PANTHER" id="PTHR12271:SF40">
    <property type="entry name" value="POLY(A) RNA POLYMERASE GLD2"/>
    <property type="match status" value="1"/>
</dbReference>
<gene>
    <name evidence="12" type="ORF">PBS001_LOCUS4147</name>
</gene>
<evidence type="ECO:0000256" key="3">
    <source>
        <dbReference type="ARBA" id="ARBA00004496"/>
    </source>
</evidence>
<evidence type="ECO:0008006" key="14">
    <source>
        <dbReference type="Google" id="ProtNLM"/>
    </source>
</evidence>
<dbReference type="InterPro" id="IPR002058">
    <property type="entry name" value="PAP_assoc"/>
</dbReference>
<keyword evidence="6" id="KW-0479">Metal-binding</keyword>
<keyword evidence="4" id="KW-0963">Cytoplasm</keyword>
<protein>
    <recommendedName>
        <fullName evidence="14">PAP-associated domain-containing protein</fullName>
    </recommendedName>
</protein>
<dbReference type="EMBL" id="CAKLCB010000244">
    <property type="protein sequence ID" value="CAH0517545.1"/>
    <property type="molecule type" value="Genomic_DNA"/>
</dbReference>
<evidence type="ECO:0000256" key="1">
    <source>
        <dbReference type="ARBA" id="ARBA00001936"/>
    </source>
</evidence>
<feature type="domain" description="Poly(A) RNA polymerase mitochondrial-like central palm" evidence="11">
    <location>
        <begin position="1075"/>
        <end position="1190"/>
    </location>
</feature>
<feature type="region of interest" description="Disordered" evidence="8">
    <location>
        <begin position="621"/>
        <end position="652"/>
    </location>
</feature>
<dbReference type="Pfam" id="PF22600">
    <property type="entry name" value="MTPAP-like_central"/>
    <property type="match status" value="1"/>
</dbReference>
<evidence type="ECO:0000256" key="8">
    <source>
        <dbReference type="SAM" id="MobiDB-lite"/>
    </source>
</evidence>
<feature type="domain" description="PAP-associated" evidence="10">
    <location>
        <begin position="1316"/>
        <end position="1372"/>
    </location>
</feature>
<comment type="cofactor">
    <cofactor evidence="1">
        <name>Mn(2+)</name>
        <dbReference type="ChEBI" id="CHEBI:29035"/>
    </cofactor>
</comment>
<dbReference type="PANTHER" id="PTHR12271">
    <property type="entry name" value="POLY A POLYMERASE CID PAP -RELATED"/>
    <property type="match status" value="1"/>
</dbReference>
<dbReference type="Gene3D" id="1.10.1410.10">
    <property type="match status" value="1"/>
</dbReference>
<evidence type="ECO:0000256" key="4">
    <source>
        <dbReference type="ARBA" id="ARBA00022490"/>
    </source>
</evidence>
<name>A0ABN8CWQ1_9STRA</name>
<dbReference type="SUPFAM" id="SSF81631">
    <property type="entry name" value="PAP/OAS1 substrate-binding domain"/>
    <property type="match status" value="1"/>
</dbReference>
<comment type="cofactor">
    <cofactor evidence="2">
        <name>Mg(2+)</name>
        <dbReference type="ChEBI" id="CHEBI:18420"/>
    </cofactor>
</comment>
<evidence type="ECO:0000256" key="5">
    <source>
        <dbReference type="ARBA" id="ARBA00022679"/>
    </source>
</evidence>
<dbReference type="InterPro" id="IPR043519">
    <property type="entry name" value="NT_sf"/>
</dbReference>
<proteinExistence type="predicted"/>
<feature type="region of interest" description="Disordered" evidence="8">
    <location>
        <begin position="526"/>
        <end position="545"/>
    </location>
</feature>
<organism evidence="12 13">
    <name type="scientific">Peronospora belbahrii</name>
    <dbReference type="NCBI Taxonomy" id="622444"/>
    <lineage>
        <taxon>Eukaryota</taxon>
        <taxon>Sar</taxon>
        <taxon>Stramenopiles</taxon>
        <taxon>Oomycota</taxon>
        <taxon>Peronosporomycetes</taxon>
        <taxon>Peronosporales</taxon>
        <taxon>Peronosporaceae</taxon>
        <taxon>Peronospora</taxon>
    </lineage>
</organism>
<comment type="caution">
    <text evidence="12">The sequence shown here is derived from an EMBL/GenBank/DDBJ whole genome shotgun (WGS) entry which is preliminary data.</text>
</comment>
<sequence length="1464" mass="160064">MNIHALGFFMASAMSARSTAAFTVTSTSTAATTSSMENVGFMKQWTLNAANTADIIDTIDLNLAGRVYVTHMSGIPSGILGYVNVSGNSQTVVDAVTASNDDINESKDNDENDNDDANETNGNGRELNVRIGNSASTSPDGYLLTEIVLASNGVVTDVTSQRSAQVVIEDGVLVTSSTTAELQIEASGSSAVFVSSASTAVTVRQLHLYASGSASLQFNVISMSVLDEAQFESQGSASISLLSSSLDTVQLELDAQNTGTICINAQQVTAKTHESKGGSSISMPNAAKKYGTTGSFACNEATVPAREASNSLSSSPGTSTNGGATNGGATTNNVSNNTSAASIPQVTALAIGCQVLALCPRLQSLVPMAGWPQSPSSTNLHRGQHVPDTTDPHCLGAYGSTAFPSSNRQSSNGFEQEKRGLGGPMAPYPPSMGLELRPNHHQQQQPPPLPMAPPLPLSSPHLRQPMENLGAFYHLQHQQRLYQQQEFRRRPDFNSELSSLASLGGLELSGQHRRVDSGLDSVPLSLESTRHLGTQSVGSSNGDRRNYDLSNAMLSLDLGQGTLGDSSERGVFGGRGEWSETSASLSSALSSTSSLRDQMNVQMAALYQHPMPVSNDRLMTQSTQHQRQPQVHSGHHLSSGLSHDNNGSHTRFEGRELYSPYHVNIPVGSMQSPASGELIGFPASKSSNKSGHGDLASAMPPSMKHHTKSSTSSRTRRSPAKSSQFSRENSTILVTGGQGNSINVSPHVTKPNDNIKVQVSLLAEECIIGRVLLVGLFRLGQATNEKPIFVKQVLFESKLHRNYRYMNTRITFRAPRSPGEFEFRVFEDKKGHSYQINGKRHGHSNDDHHESHKVSYSNLIIARSNRLKVCLEYSHFIDTLRATLDKFQQGVVEGDAGLVLSALLAFMRLVDQVETVFLHGHALLSELLEACLRLLKLRADDITGSFTATETIPHPMETFHGMLRNVLNAVEANKYVRELVAGDQLAEIACVQRERYCQVCGLYFANDGDRCAYWLEHFGFKPIESTISSLNGDSKGKMLHNAPFVTHVVTRWVERKAAVLMPNRAAFRASRQLIYDQVHAEVISKLSFTCDLDVFGSSANDFGNEHSDMDMCLVLPEAYLPTVEEKRRMLLEVVARVESRPDLFTLVDKTRLTARIPIVMFVSRASGIECDLCVENRLAQRNTSLLRAYASADPRVRILAYVIKHFVKQRRMNCAAEGTLSSYGYLLLLIHFLQRQNPPVLPVLQALPPNWPDEPREELPRVVCRGPSDELDPSASNGTEGASGIDTYFYDPFAFRKSSEKLASLRNCCARNTQAVGELLLGFFRYFGLQFDASRDVVSVRHPDAGIVTKDEKRLACQWRFSTRLSIEDPFEVGYDVAHVLKGSRDKYIRQQFVRAYVLLMDGAILHESKKAEVHDSQNEQDADDEIVERIMSIVNEHVLEVPFLQAPSQPTIPVPMQMPCEGT</sequence>
<evidence type="ECO:0000313" key="12">
    <source>
        <dbReference type="EMBL" id="CAH0517545.1"/>
    </source>
</evidence>
<evidence type="ECO:0000256" key="6">
    <source>
        <dbReference type="ARBA" id="ARBA00022723"/>
    </source>
</evidence>
<dbReference type="Proteomes" id="UP001158986">
    <property type="component" value="Unassembled WGS sequence"/>
</dbReference>
<feature type="compositionally biased region" description="Basic residues" evidence="8">
    <location>
        <begin position="703"/>
        <end position="719"/>
    </location>
</feature>
<dbReference type="Pfam" id="PF03828">
    <property type="entry name" value="PAP_assoc"/>
    <property type="match status" value="1"/>
</dbReference>
<feature type="compositionally biased region" description="Polar residues" evidence="8">
    <location>
        <begin position="531"/>
        <end position="541"/>
    </location>
</feature>
<dbReference type="Gene3D" id="3.30.460.10">
    <property type="entry name" value="Beta Polymerase, domain 2"/>
    <property type="match status" value="1"/>
</dbReference>
<evidence type="ECO:0000259" key="10">
    <source>
        <dbReference type="Pfam" id="PF03828"/>
    </source>
</evidence>
<evidence type="ECO:0000256" key="9">
    <source>
        <dbReference type="SAM" id="SignalP"/>
    </source>
</evidence>
<keyword evidence="7" id="KW-0460">Magnesium</keyword>
<evidence type="ECO:0000259" key="11">
    <source>
        <dbReference type="Pfam" id="PF22600"/>
    </source>
</evidence>
<evidence type="ECO:0000313" key="13">
    <source>
        <dbReference type="Proteomes" id="UP001158986"/>
    </source>
</evidence>
<feature type="region of interest" description="Disordered" evidence="8">
    <location>
        <begin position="676"/>
        <end position="729"/>
    </location>
</feature>
<feature type="region of interest" description="Disordered" evidence="8">
    <location>
        <begin position="401"/>
        <end position="427"/>
    </location>
</feature>
<evidence type="ECO:0000256" key="7">
    <source>
        <dbReference type="ARBA" id="ARBA00022842"/>
    </source>
</evidence>
<feature type="region of interest" description="Disordered" evidence="8">
    <location>
        <begin position="307"/>
        <end position="333"/>
    </location>
</feature>
<feature type="compositionally biased region" description="Polar residues" evidence="8">
    <location>
        <begin position="402"/>
        <end position="414"/>
    </location>
</feature>
<dbReference type="SUPFAM" id="SSF81301">
    <property type="entry name" value="Nucleotidyltransferase"/>
    <property type="match status" value="1"/>
</dbReference>
<feature type="compositionally biased region" description="Low complexity" evidence="8">
    <location>
        <begin position="308"/>
        <end position="333"/>
    </location>
</feature>
<reference evidence="12 13" key="1">
    <citation type="submission" date="2021-11" db="EMBL/GenBank/DDBJ databases">
        <authorList>
            <person name="Islam A."/>
            <person name="Islam S."/>
            <person name="Flora M.S."/>
            <person name="Rahman M."/>
            <person name="Ziaur R.M."/>
            <person name="Epstein J.H."/>
            <person name="Hassan M."/>
            <person name="Klassen M."/>
            <person name="Woodard K."/>
            <person name="Webb A."/>
            <person name="Webby R.J."/>
            <person name="El Zowalaty M.E."/>
        </authorList>
    </citation>
    <scope>NUCLEOTIDE SEQUENCE [LARGE SCALE GENOMIC DNA]</scope>
    <source>
        <strain evidence="12">Pbs1</strain>
    </source>
</reference>
<dbReference type="CDD" id="cd05402">
    <property type="entry name" value="NT_PAP_TUTase"/>
    <property type="match status" value="1"/>
</dbReference>
<accession>A0ABN8CWQ1</accession>
<feature type="compositionally biased region" description="Polar residues" evidence="8">
    <location>
        <begin position="621"/>
        <end position="631"/>
    </location>
</feature>
<keyword evidence="9" id="KW-0732">Signal</keyword>
<keyword evidence="5" id="KW-0808">Transferase</keyword>
<evidence type="ECO:0000256" key="2">
    <source>
        <dbReference type="ARBA" id="ARBA00001946"/>
    </source>
</evidence>
<dbReference type="InterPro" id="IPR054708">
    <property type="entry name" value="MTPAP-like_central"/>
</dbReference>
<feature type="signal peptide" evidence="9">
    <location>
        <begin position="1"/>
        <end position="21"/>
    </location>
</feature>
<keyword evidence="13" id="KW-1185">Reference proteome</keyword>
<comment type="subcellular location">
    <subcellularLocation>
        <location evidence="3">Cytoplasm</location>
    </subcellularLocation>
</comment>